<keyword evidence="1" id="KW-0645">Protease</keyword>
<name>A0A7J9E937_9ROSI</name>
<dbReference type="GO" id="GO:0005765">
    <property type="term" value="C:lysosomal membrane"/>
    <property type="evidence" value="ECO:0007669"/>
    <property type="project" value="TreeGrafter"/>
</dbReference>
<dbReference type="PANTHER" id="PTHR12174">
    <property type="entry name" value="SIGNAL PEPTIDE PEPTIDASE"/>
    <property type="match status" value="1"/>
</dbReference>
<dbReference type="EMBL" id="JABEZW010000007">
    <property type="protein sequence ID" value="MBA0769328.1"/>
    <property type="molecule type" value="Genomic_DNA"/>
</dbReference>
<keyword evidence="1" id="KW-0378">Hydrolase</keyword>
<dbReference type="Proteomes" id="UP000593568">
    <property type="component" value="Unassembled WGS sequence"/>
</dbReference>
<evidence type="ECO:0000256" key="1">
    <source>
        <dbReference type="ARBA" id="ARBA00022670"/>
    </source>
</evidence>
<dbReference type="PANTHER" id="PTHR12174:SF102">
    <property type="entry name" value="SIGNAL PEPTIDE PEPTIDASE-LIKE 4"/>
    <property type="match status" value="1"/>
</dbReference>
<accession>A0A7J9E937</accession>
<keyword evidence="6" id="KW-1185">Reference proteome</keyword>
<evidence type="ECO:0000259" key="4">
    <source>
        <dbReference type="Pfam" id="PF02225"/>
    </source>
</evidence>
<keyword evidence="3" id="KW-0472">Membrane</keyword>
<reference evidence="5 6" key="1">
    <citation type="journal article" date="2019" name="Genome Biol. Evol.">
        <title>Insights into the evolution of the New World diploid cottons (Gossypium, subgenus Houzingenia) based on genome sequencing.</title>
        <authorList>
            <person name="Grover C.E."/>
            <person name="Arick M.A. 2nd"/>
            <person name="Thrash A."/>
            <person name="Conover J.L."/>
            <person name="Sanders W.S."/>
            <person name="Peterson D.G."/>
            <person name="Frelichowski J.E."/>
            <person name="Scheffler J.A."/>
            <person name="Scheffler B.E."/>
            <person name="Wendel J.F."/>
        </authorList>
    </citation>
    <scope>NUCLEOTIDE SEQUENCE [LARGE SCALE GENOMIC DNA]</scope>
    <source>
        <strain evidence="5">8</strain>
        <tissue evidence="5">Leaf</tissue>
    </source>
</reference>
<feature type="transmembrane region" description="Helical" evidence="3">
    <location>
        <begin position="131"/>
        <end position="150"/>
    </location>
</feature>
<keyword evidence="2" id="KW-0325">Glycoprotein</keyword>
<feature type="transmembrane region" description="Helical" evidence="3">
    <location>
        <begin position="194"/>
        <end position="218"/>
    </location>
</feature>
<evidence type="ECO:0000313" key="5">
    <source>
        <dbReference type="EMBL" id="MBA0769328.1"/>
    </source>
</evidence>
<dbReference type="GO" id="GO:0098554">
    <property type="term" value="C:cytoplasmic side of endoplasmic reticulum membrane"/>
    <property type="evidence" value="ECO:0007669"/>
    <property type="project" value="TreeGrafter"/>
</dbReference>
<dbReference type="GO" id="GO:0030660">
    <property type="term" value="C:Golgi-associated vesicle membrane"/>
    <property type="evidence" value="ECO:0007669"/>
    <property type="project" value="TreeGrafter"/>
</dbReference>
<dbReference type="AlphaFoldDB" id="A0A7J9E937"/>
<dbReference type="Pfam" id="PF02225">
    <property type="entry name" value="PA"/>
    <property type="match status" value="1"/>
</dbReference>
<evidence type="ECO:0000256" key="3">
    <source>
        <dbReference type="SAM" id="Phobius"/>
    </source>
</evidence>
<gene>
    <name evidence="5" type="ORF">Gotri_018073</name>
</gene>
<proteinExistence type="predicted"/>
<protein>
    <recommendedName>
        <fullName evidence="4">PA domain-containing protein</fullName>
    </recommendedName>
</protein>
<feature type="domain" description="PA" evidence="4">
    <location>
        <begin position="2"/>
        <end position="51"/>
    </location>
</feature>
<dbReference type="GO" id="GO:0033619">
    <property type="term" value="P:membrane protein proteolysis"/>
    <property type="evidence" value="ECO:0007669"/>
    <property type="project" value="TreeGrafter"/>
</dbReference>
<comment type="caution">
    <text evidence="5">The sequence shown here is derived from an EMBL/GenBank/DDBJ whole genome shotgun (WGS) entry which is preliminary data.</text>
</comment>
<dbReference type="GO" id="GO:0042500">
    <property type="term" value="F:aspartic endopeptidase activity, intramembrane cleaving"/>
    <property type="evidence" value="ECO:0007669"/>
    <property type="project" value="InterPro"/>
</dbReference>
<keyword evidence="3" id="KW-0812">Transmembrane</keyword>
<evidence type="ECO:0000256" key="2">
    <source>
        <dbReference type="ARBA" id="ARBA00023180"/>
    </source>
</evidence>
<dbReference type="Pfam" id="PF04258">
    <property type="entry name" value="Peptidase_A22B"/>
    <property type="match status" value="1"/>
</dbReference>
<dbReference type="GO" id="GO:0098553">
    <property type="term" value="C:lumenal side of endoplasmic reticulum membrane"/>
    <property type="evidence" value="ECO:0007669"/>
    <property type="project" value="TreeGrafter"/>
</dbReference>
<dbReference type="InterPro" id="IPR007369">
    <property type="entry name" value="Peptidase_A22B_SPP"/>
</dbReference>
<evidence type="ECO:0000313" key="6">
    <source>
        <dbReference type="Proteomes" id="UP000593568"/>
    </source>
</evidence>
<dbReference type="InterPro" id="IPR003137">
    <property type="entry name" value="PA_domain"/>
</dbReference>
<organism evidence="5 6">
    <name type="scientific">Gossypium trilobum</name>
    <dbReference type="NCBI Taxonomy" id="34281"/>
    <lineage>
        <taxon>Eukaryota</taxon>
        <taxon>Viridiplantae</taxon>
        <taxon>Streptophyta</taxon>
        <taxon>Embryophyta</taxon>
        <taxon>Tracheophyta</taxon>
        <taxon>Spermatophyta</taxon>
        <taxon>Magnoliopsida</taxon>
        <taxon>eudicotyledons</taxon>
        <taxon>Gunneridae</taxon>
        <taxon>Pentapetalae</taxon>
        <taxon>rosids</taxon>
        <taxon>malvids</taxon>
        <taxon>Malvales</taxon>
        <taxon>Malvaceae</taxon>
        <taxon>Malvoideae</taxon>
        <taxon>Gossypium</taxon>
    </lineage>
</organism>
<feature type="transmembrane region" description="Helical" evidence="3">
    <location>
        <begin position="78"/>
        <end position="97"/>
    </location>
</feature>
<dbReference type="Gene3D" id="3.50.30.30">
    <property type="match status" value="1"/>
</dbReference>
<keyword evidence="3" id="KW-1133">Transmembrane helix</keyword>
<sequence length="235" mass="25623">MKANVAEEAGASAILIINNQTELFKMVCESDADVDIKIPALMLPQDAGSRLEKYISNNTMVSVALYSPKRPAVDIAEVFLWLMAVGTILCASYWSAWTAREVAIEQDKLLKDASEEILEVRGAGSSGFVDINTMSAIFFVVAASCFLVMLYKLMSFWFVEVLVVLFCIGGVEKGQRVAGGVGEDSFEMNADPRYPFMLPGLANVLGDFVIMNTCIFFLSFSEQVGSCMTLTAANI</sequence>